<evidence type="ECO:0000256" key="2">
    <source>
        <dbReference type="ARBA" id="ARBA00006824"/>
    </source>
</evidence>
<comment type="similarity">
    <text evidence="2 6">Belongs to the peroxisomal membrane protein PXMP2/4 family.</text>
</comment>
<name>A0A8H4PGQ2_9HYPO</name>
<dbReference type="OrthoDB" id="430207at2759"/>
<dbReference type="GO" id="GO:0005739">
    <property type="term" value="C:mitochondrion"/>
    <property type="evidence" value="ECO:0007669"/>
    <property type="project" value="TreeGrafter"/>
</dbReference>
<keyword evidence="5" id="KW-0472">Membrane</keyword>
<dbReference type="PANTHER" id="PTHR11266">
    <property type="entry name" value="PEROXISOMAL MEMBRANE PROTEIN 2, PXMP2 MPV17"/>
    <property type="match status" value="1"/>
</dbReference>
<keyword evidence="8" id="KW-1185">Reference proteome</keyword>
<evidence type="ECO:0000256" key="3">
    <source>
        <dbReference type="ARBA" id="ARBA00022692"/>
    </source>
</evidence>
<dbReference type="AlphaFoldDB" id="A0A8H4PGQ2"/>
<protein>
    <submittedName>
        <fullName evidence="7">Sym1</fullName>
    </submittedName>
</protein>
<dbReference type="InterPro" id="IPR007248">
    <property type="entry name" value="Mpv17_PMP22"/>
</dbReference>
<dbReference type="GO" id="GO:0016020">
    <property type="term" value="C:membrane"/>
    <property type="evidence" value="ECO:0007669"/>
    <property type="project" value="UniProtKB-SubCell"/>
</dbReference>
<proteinExistence type="inferred from homology"/>
<gene>
    <name evidence="7" type="ORF">FALBO_4041</name>
</gene>
<sequence length="204" mass="22755">MSTPSTLWKSVKLFAAWYSRQQSHRPYITQLCTTPFIYWTGDVSAQMIGGDGCDLSRSLRSLAVGAVISLPSYKWFMMLGRHFNYPSGALSTAVKVFVNQAVYTPLVNVYFFAFHAMLRGEGVGAAVDRVKTGASTSIPRSFLYWPLVTAVNFTYVPPQSRSVAASTAAVFWQSCMSYLNRQVEKSTKGPASFVKKVMHRPPRR</sequence>
<keyword evidence="3" id="KW-0812">Transmembrane</keyword>
<dbReference type="EMBL" id="JAADYS010000523">
    <property type="protein sequence ID" value="KAF4469066.1"/>
    <property type="molecule type" value="Genomic_DNA"/>
</dbReference>
<dbReference type="Proteomes" id="UP000554235">
    <property type="component" value="Unassembled WGS sequence"/>
</dbReference>
<evidence type="ECO:0000313" key="8">
    <source>
        <dbReference type="Proteomes" id="UP000554235"/>
    </source>
</evidence>
<evidence type="ECO:0000256" key="6">
    <source>
        <dbReference type="RuleBase" id="RU363053"/>
    </source>
</evidence>
<keyword evidence="4" id="KW-1133">Transmembrane helix</keyword>
<organism evidence="7 8">
    <name type="scientific">Fusarium albosuccineum</name>
    <dbReference type="NCBI Taxonomy" id="1237068"/>
    <lineage>
        <taxon>Eukaryota</taxon>
        <taxon>Fungi</taxon>
        <taxon>Dikarya</taxon>
        <taxon>Ascomycota</taxon>
        <taxon>Pezizomycotina</taxon>
        <taxon>Sordariomycetes</taxon>
        <taxon>Hypocreomycetidae</taxon>
        <taxon>Hypocreales</taxon>
        <taxon>Nectriaceae</taxon>
        <taxon>Fusarium</taxon>
        <taxon>Fusarium decemcellulare species complex</taxon>
    </lineage>
</organism>
<dbReference type="Pfam" id="PF04117">
    <property type="entry name" value="Mpv17_PMP22"/>
    <property type="match status" value="1"/>
</dbReference>
<evidence type="ECO:0000313" key="7">
    <source>
        <dbReference type="EMBL" id="KAF4469066.1"/>
    </source>
</evidence>
<evidence type="ECO:0000256" key="1">
    <source>
        <dbReference type="ARBA" id="ARBA00004141"/>
    </source>
</evidence>
<reference evidence="7 8" key="1">
    <citation type="submission" date="2020-01" db="EMBL/GenBank/DDBJ databases">
        <title>Identification and distribution of gene clusters putatively required for synthesis of sphingolipid metabolism inhibitors in phylogenetically diverse species of the filamentous fungus Fusarium.</title>
        <authorList>
            <person name="Kim H.-S."/>
            <person name="Busman M."/>
            <person name="Brown D.W."/>
            <person name="Divon H."/>
            <person name="Uhlig S."/>
            <person name="Proctor R.H."/>
        </authorList>
    </citation>
    <scope>NUCLEOTIDE SEQUENCE [LARGE SCALE GENOMIC DNA]</scope>
    <source>
        <strain evidence="7 8">NRRL 20459</strain>
    </source>
</reference>
<evidence type="ECO:0000256" key="5">
    <source>
        <dbReference type="ARBA" id="ARBA00023136"/>
    </source>
</evidence>
<evidence type="ECO:0000256" key="4">
    <source>
        <dbReference type="ARBA" id="ARBA00022989"/>
    </source>
</evidence>
<comment type="caution">
    <text evidence="7">The sequence shown here is derived from an EMBL/GenBank/DDBJ whole genome shotgun (WGS) entry which is preliminary data.</text>
</comment>
<accession>A0A8H4PGQ2</accession>
<comment type="subcellular location">
    <subcellularLocation>
        <location evidence="1">Membrane</location>
        <topology evidence="1">Multi-pass membrane protein</topology>
    </subcellularLocation>
</comment>
<dbReference type="PANTHER" id="PTHR11266:SF113">
    <property type="entry name" value="MEMBRANE PROTEIN, MPV17_PMP22 FAMILY, PUTATIVE (AFU_ORTHOLOGUE AFUA_1G13840)-RELATED"/>
    <property type="match status" value="1"/>
</dbReference>